<protein>
    <recommendedName>
        <fullName evidence="5">WASH complex subunit CCDC53</fullName>
    </recommendedName>
</protein>
<dbReference type="GO" id="GO:0071203">
    <property type="term" value="C:WASH complex"/>
    <property type="evidence" value="ECO:0007669"/>
    <property type="project" value="InterPro"/>
</dbReference>
<dbReference type="GO" id="GO:0006887">
    <property type="term" value="P:exocytosis"/>
    <property type="evidence" value="ECO:0007669"/>
    <property type="project" value="TreeGrafter"/>
</dbReference>
<dbReference type="Proteomes" id="UP001487740">
    <property type="component" value="Unassembled WGS sequence"/>
</dbReference>
<comment type="similarity">
    <text evidence="1">Belongs to the CCDC53 family.</text>
</comment>
<dbReference type="AlphaFoldDB" id="A0AAW0SPG8"/>
<evidence type="ECO:0000313" key="4">
    <source>
        <dbReference type="Proteomes" id="UP001487740"/>
    </source>
</evidence>
<feature type="region of interest" description="Disordered" evidence="2">
    <location>
        <begin position="201"/>
        <end position="244"/>
    </location>
</feature>
<gene>
    <name evidence="3" type="ORF">O3P69_009913</name>
</gene>
<reference evidence="3 4" key="1">
    <citation type="submission" date="2023-03" db="EMBL/GenBank/DDBJ databases">
        <title>High-quality genome of Scylla paramamosain provides insights in environmental adaptation.</title>
        <authorList>
            <person name="Zhang L."/>
        </authorList>
    </citation>
    <scope>NUCLEOTIDE SEQUENCE [LARGE SCALE GENOMIC DNA]</scope>
    <source>
        <strain evidence="3">LZ_2023a</strain>
        <tissue evidence="3">Muscle</tissue>
    </source>
</reference>
<accession>A0AAW0SPG8</accession>
<dbReference type="Pfam" id="PF10152">
    <property type="entry name" value="CCDC53"/>
    <property type="match status" value="1"/>
</dbReference>
<dbReference type="EMBL" id="JARAKH010000048">
    <property type="protein sequence ID" value="KAK8376622.1"/>
    <property type="molecule type" value="Genomic_DNA"/>
</dbReference>
<dbReference type="PANTHER" id="PTHR13015:SF0">
    <property type="entry name" value="WASH COMPLEX SUBUNIT 3"/>
    <property type="match status" value="1"/>
</dbReference>
<organism evidence="3 4">
    <name type="scientific">Scylla paramamosain</name>
    <name type="common">Mud crab</name>
    <dbReference type="NCBI Taxonomy" id="85552"/>
    <lineage>
        <taxon>Eukaryota</taxon>
        <taxon>Metazoa</taxon>
        <taxon>Ecdysozoa</taxon>
        <taxon>Arthropoda</taxon>
        <taxon>Crustacea</taxon>
        <taxon>Multicrustacea</taxon>
        <taxon>Malacostraca</taxon>
        <taxon>Eumalacostraca</taxon>
        <taxon>Eucarida</taxon>
        <taxon>Decapoda</taxon>
        <taxon>Pleocyemata</taxon>
        <taxon>Brachyura</taxon>
        <taxon>Eubrachyura</taxon>
        <taxon>Portunoidea</taxon>
        <taxon>Portunidae</taxon>
        <taxon>Portuninae</taxon>
        <taxon>Scylla</taxon>
    </lineage>
</organism>
<sequence>MERDHPFHYVTHPTLLTSPRVASQRRLPPHFTQRIEVWLWLSPAAPLSPTHALYYVSGRSSEGAPLIGSAASVNKQTDCCYPSDAHLQPSSLIMDTSVVTPNVDFSKVEAINQKRTLAFINHWVLHTVAFLNQFSAMCEERLIALDTKLRRADHTLAILEAKLSSVPDLERVVAPAAGSSQEAPSGTTTTVTATSVSAVASPGGENLAAVPKEDAATPNPTAARDKTTEPDGEDVVDEAASLPATKPICEDPRYAQYFKMLKMGVPDPAIRMKMSSEGVDPSLLDDPNAPAPPGPSTAKASHDSDSDSDSSWSD</sequence>
<dbReference type="Gene3D" id="1.20.5.110">
    <property type="match status" value="1"/>
</dbReference>
<evidence type="ECO:0008006" key="5">
    <source>
        <dbReference type="Google" id="ProtNLM"/>
    </source>
</evidence>
<evidence type="ECO:0000256" key="1">
    <source>
        <dbReference type="ARBA" id="ARBA00006290"/>
    </source>
</evidence>
<dbReference type="PANTHER" id="PTHR13015">
    <property type="entry name" value="PROTEIN AD-016-RELATED"/>
    <property type="match status" value="1"/>
</dbReference>
<comment type="caution">
    <text evidence="3">The sequence shown here is derived from an EMBL/GenBank/DDBJ whole genome shotgun (WGS) entry which is preliminary data.</text>
</comment>
<proteinExistence type="inferred from homology"/>
<evidence type="ECO:0000256" key="2">
    <source>
        <dbReference type="SAM" id="MobiDB-lite"/>
    </source>
</evidence>
<name>A0AAW0SPG8_SCYPA</name>
<dbReference type="InterPro" id="IPR019309">
    <property type="entry name" value="WASHC3"/>
</dbReference>
<evidence type="ECO:0000313" key="3">
    <source>
        <dbReference type="EMBL" id="KAK8376622.1"/>
    </source>
</evidence>
<dbReference type="GO" id="GO:0030041">
    <property type="term" value="P:actin filament polymerization"/>
    <property type="evidence" value="ECO:0007669"/>
    <property type="project" value="TreeGrafter"/>
</dbReference>
<feature type="region of interest" description="Disordered" evidence="2">
    <location>
        <begin position="272"/>
        <end position="314"/>
    </location>
</feature>
<keyword evidence="4" id="KW-1185">Reference proteome</keyword>